<evidence type="ECO:0000313" key="2">
    <source>
        <dbReference type="EMBL" id="KPJ07393.1"/>
    </source>
</evidence>
<accession>A0A0N0PAN1</accession>
<organism evidence="2 3">
    <name type="scientific">Papilio machaon</name>
    <name type="common">Old World swallowtail butterfly</name>
    <dbReference type="NCBI Taxonomy" id="76193"/>
    <lineage>
        <taxon>Eukaryota</taxon>
        <taxon>Metazoa</taxon>
        <taxon>Ecdysozoa</taxon>
        <taxon>Arthropoda</taxon>
        <taxon>Hexapoda</taxon>
        <taxon>Insecta</taxon>
        <taxon>Pterygota</taxon>
        <taxon>Neoptera</taxon>
        <taxon>Endopterygota</taxon>
        <taxon>Lepidoptera</taxon>
        <taxon>Glossata</taxon>
        <taxon>Ditrysia</taxon>
        <taxon>Papilionoidea</taxon>
        <taxon>Papilionidae</taxon>
        <taxon>Papilioninae</taxon>
        <taxon>Papilio</taxon>
    </lineage>
</organism>
<protein>
    <submittedName>
        <fullName evidence="2">DnaJ-like subfamily C member 16</fullName>
    </submittedName>
</protein>
<dbReference type="STRING" id="76193.A0A0N0PAN1"/>
<dbReference type="AlphaFoldDB" id="A0A0N0PAN1"/>
<dbReference type="EMBL" id="KQ461186">
    <property type="protein sequence ID" value="KPJ07393.1"/>
    <property type="molecule type" value="Genomic_DNA"/>
</dbReference>
<feature type="compositionally biased region" description="Basic and acidic residues" evidence="1">
    <location>
        <begin position="35"/>
        <end position="50"/>
    </location>
</feature>
<dbReference type="InterPro" id="IPR052448">
    <property type="entry name" value="DnaJ_C16_autophagy_reg"/>
</dbReference>
<evidence type="ECO:0000256" key="1">
    <source>
        <dbReference type="SAM" id="MobiDB-lite"/>
    </source>
</evidence>
<evidence type="ECO:0000313" key="3">
    <source>
        <dbReference type="Proteomes" id="UP000053240"/>
    </source>
</evidence>
<dbReference type="Proteomes" id="UP000053240">
    <property type="component" value="Unassembled WGS sequence"/>
</dbReference>
<reference evidence="2 3" key="1">
    <citation type="journal article" date="2015" name="Nat. Commun.">
        <title>Outbred genome sequencing and CRISPR/Cas9 gene editing in butterflies.</title>
        <authorList>
            <person name="Li X."/>
            <person name="Fan D."/>
            <person name="Zhang W."/>
            <person name="Liu G."/>
            <person name="Zhang L."/>
            <person name="Zhao L."/>
            <person name="Fang X."/>
            <person name="Chen L."/>
            <person name="Dong Y."/>
            <person name="Chen Y."/>
            <person name="Ding Y."/>
            <person name="Zhao R."/>
            <person name="Feng M."/>
            <person name="Zhu Y."/>
            <person name="Feng Y."/>
            <person name="Jiang X."/>
            <person name="Zhu D."/>
            <person name="Xiang H."/>
            <person name="Feng X."/>
            <person name="Li S."/>
            <person name="Wang J."/>
            <person name="Zhang G."/>
            <person name="Kronforst M.R."/>
            <person name="Wang W."/>
        </authorList>
    </citation>
    <scope>NUCLEOTIDE SEQUENCE [LARGE SCALE GENOMIC DNA]</scope>
    <source>
        <strain evidence="2">Ya'a_city_454_Pm</strain>
        <tissue evidence="2">Whole body</tissue>
    </source>
</reference>
<gene>
    <name evidence="2" type="ORF">RR48_03385</name>
</gene>
<dbReference type="PANTHER" id="PTHR44303:SF2">
    <property type="entry name" value="DNAJ HOMOLOG SUBFAMILY C MEMBER 16"/>
    <property type="match status" value="1"/>
</dbReference>
<name>A0A0N0PAN1_PAPMA</name>
<keyword evidence="3" id="KW-1185">Reference proteome</keyword>
<sequence length="214" mass="25073">MLHIFEKIFNDFCEANPHLAVVDYGLVTPTLSSPRLEEESVQKQKEERRRQNGGGKKIMSEPALELRLHELRAEKYNGLVRLMKPGCRTIVVLVDLQSRVQLLSKFHKIVWPYRKNKTLVFAYLCVERNVEWFRRVLQLSLGGGELRVNARNCVGTVLALNPHRKYFCIYHAKHPECAKPHKNLLDGLPNWLDRLFEGSTHRYYINYWPDMTSK</sequence>
<feature type="region of interest" description="Disordered" evidence="1">
    <location>
        <begin position="35"/>
        <end position="56"/>
    </location>
</feature>
<dbReference type="PANTHER" id="PTHR44303">
    <property type="entry name" value="DNAJ HOMOLOG SUBFAMILY C MEMBER 16"/>
    <property type="match status" value="1"/>
</dbReference>
<proteinExistence type="predicted"/>
<dbReference type="InParanoid" id="A0A0N0PAN1"/>